<dbReference type="InterPro" id="IPR042001">
    <property type="entry name" value="Sortase_F"/>
</dbReference>
<evidence type="ECO:0000313" key="3">
    <source>
        <dbReference type="EMBL" id="GEB20149.1"/>
    </source>
</evidence>
<gene>
    <name evidence="3" type="ORF">AAU01_29040</name>
</gene>
<sequence>MGRRWGGAALLAFLTAVLLAVLLPGLWSAPAPALNSQPVATAPQQSPATSPSDAQALRSPSAVAEGPALQPQLSGGRVPLEAGAPPLHIAYDAVGLDQGVVPLTPTAQELELNSIVPPHTPDAYWLSPYGMPGEGSTNTTYVVGHSVEGGGSPFNNISALAKVGDLLTVTTAEGPMVFRVDGVSTEYKDTLRDSKIWDIVPGRLVLITCYAADLWGKNIIVQASPLPAG</sequence>
<dbReference type="AlphaFoldDB" id="A0A4Y3NN13"/>
<proteinExistence type="predicted"/>
<dbReference type="InterPro" id="IPR023365">
    <property type="entry name" value="Sortase_dom-sf"/>
</dbReference>
<organism evidence="3 4">
    <name type="scientific">Paenarthrobacter aurescens</name>
    <name type="common">Arthrobacter aurescens</name>
    <dbReference type="NCBI Taxonomy" id="43663"/>
    <lineage>
        <taxon>Bacteria</taxon>
        <taxon>Bacillati</taxon>
        <taxon>Actinomycetota</taxon>
        <taxon>Actinomycetes</taxon>
        <taxon>Micrococcales</taxon>
        <taxon>Micrococcaceae</taxon>
        <taxon>Paenarthrobacter</taxon>
    </lineage>
</organism>
<evidence type="ECO:0000256" key="2">
    <source>
        <dbReference type="SAM" id="MobiDB-lite"/>
    </source>
</evidence>
<reference evidence="3 4" key="1">
    <citation type="submission" date="2019-06" db="EMBL/GenBank/DDBJ databases">
        <title>Whole genome shotgun sequence of Paenarthrobacter aurescens NBRC 12136.</title>
        <authorList>
            <person name="Hosoyama A."/>
            <person name="Uohara A."/>
            <person name="Ohji S."/>
            <person name="Ichikawa N."/>
        </authorList>
    </citation>
    <scope>NUCLEOTIDE SEQUENCE [LARGE SCALE GENOMIC DNA]</scope>
    <source>
        <strain evidence="3 4">NBRC 12136</strain>
    </source>
</reference>
<dbReference type="SUPFAM" id="SSF63817">
    <property type="entry name" value="Sortase"/>
    <property type="match status" value="1"/>
</dbReference>
<keyword evidence="4" id="KW-1185">Reference proteome</keyword>
<dbReference type="InterPro" id="IPR005754">
    <property type="entry name" value="Sortase"/>
</dbReference>
<dbReference type="Pfam" id="PF04203">
    <property type="entry name" value="Sortase"/>
    <property type="match status" value="1"/>
</dbReference>
<name>A0A4Y3NN13_PAEAU</name>
<dbReference type="EMBL" id="BJMD01000017">
    <property type="protein sequence ID" value="GEB20149.1"/>
    <property type="molecule type" value="Genomic_DNA"/>
</dbReference>
<dbReference type="GO" id="GO:0016787">
    <property type="term" value="F:hydrolase activity"/>
    <property type="evidence" value="ECO:0007669"/>
    <property type="project" value="UniProtKB-KW"/>
</dbReference>
<evidence type="ECO:0000313" key="4">
    <source>
        <dbReference type="Proteomes" id="UP000317715"/>
    </source>
</evidence>
<feature type="compositionally biased region" description="Polar residues" evidence="2">
    <location>
        <begin position="37"/>
        <end position="53"/>
    </location>
</feature>
<feature type="region of interest" description="Disordered" evidence="2">
    <location>
        <begin position="37"/>
        <end position="77"/>
    </location>
</feature>
<protein>
    <recommendedName>
        <fullName evidence="5">Class F sortase</fullName>
    </recommendedName>
</protein>
<dbReference type="CDD" id="cd05829">
    <property type="entry name" value="Sortase_F"/>
    <property type="match status" value="1"/>
</dbReference>
<dbReference type="Proteomes" id="UP000317715">
    <property type="component" value="Unassembled WGS sequence"/>
</dbReference>
<keyword evidence="1" id="KW-0378">Hydrolase</keyword>
<evidence type="ECO:0000256" key="1">
    <source>
        <dbReference type="ARBA" id="ARBA00022801"/>
    </source>
</evidence>
<comment type="caution">
    <text evidence="3">The sequence shown here is derived from an EMBL/GenBank/DDBJ whole genome shotgun (WGS) entry which is preliminary data.</text>
</comment>
<accession>A0A4Y3NN13</accession>
<evidence type="ECO:0008006" key="5">
    <source>
        <dbReference type="Google" id="ProtNLM"/>
    </source>
</evidence>
<dbReference type="Gene3D" id="2.40.260.10">
    <property type="entry name" value="Sortase"/>
    <property type="match status" value="1"/>
</dbReference>